<organism evidence="1 2">
    <name type="scientific">Hymenolepis diminuta</name>
    <name type="common">Rat tapeworm</name>
    <dbReference type="NCBI Taxonomy" id="6216"/>
    <lineage>
        <taxon>Eukaryota</taxon>
        <taxon>Metazoa</taxon>
        <taxon>Spiralia</taxon>
        <taxon>Lophotrochozoa</taxon>
        <taxon>Platyhelminthes</taxon>
        <taxon>Cestoda</taxon>
        <taxon>Eucestoda</taxon>
        <taxon>Cyclophyllidea</taxon>
        <taxon>Hymenolepididae</taxon>
        <taxon>Hymenolepis</taxon>
    </lineage>
</organism>
<sequence>KVVLSSPVVQVGFSSRTTCNCSELSLFEHSALGSSFRPKSSFLKREGKTHLLQVFLFTTSFP</sequence>
<evidence type="ECO:0000313" key="2">
    <source>
        <dbReference type="Proteomes" id="UP000321570"/>
    </source>
</evidence>
<dbReference type="AlphaFoldDB" id="A0A564YHS1"/>
<reference evidence="1 2" key="1">
    <citation type="submission" date="2019-07" db="EMBL/GenBank/DDBJ databases">
        <authorList>
            <person name="Jastrzebski P J."/>
            <person name="Paukszto L."/>
            <person name="Jastrzebski P J."/>
        </authorList>
    </citation>
    <scope>NUCLEOTIDE SEQUENCE [LARGE SCALE GENOMIC DNA]</scope>
    <source>
        <strain evidence="1 2">WMS-il1</strain>
    </source>
</reference>
<dbReference type="EMBL" id="CABIJS010000222">
    <property type="protein sequence ID" value="VUZ46831.1"/>
    <property type="molecule type" value="Genomic_DNA"/>
</dbReference>
<name>A0A564YHS1_HYMDI</name>
<protein>
    <submittedName>
        <fullName evidence="1">Uncharacterized protein</fullName>
    </submittedName>
</protein>
<accession>A0A564YHS1</accession>
<dbReference type="Proteomes" id="UP000321570">
    <property type="component" value="Unassembled WGS sequence"/>
</dbReference>
<keyword evidence="2" id="KW-1185">Reference proteome</keyword>
<gene>
    <name evidence="1" type="ORF">WMSIL1_LOCUS6764</name>
</gene>
<proteinExistence type="predicted"/>
<evidence type="ECO:0000313" key="1">
    <source>
        <dbReference type="EMBL" id="VUZ46831.1"/>
    </source>
</evidence>
<feature type="non-terminal residue" evidence="1">
    <location>
        <position position="1"/>
    </location>
</feature>